<name>A0A6S6RBS0_9FIRM</name>
<organism evidence="1 2">
    <name type="scientific">Anaerocolumna cellulosilytica</name>
    <dbReference type="NCBI Taxonomy" id="433286"/>
    <lineage>
        <taxon>Bacteria</taxon>
        <taxon>Bacillati</taxon>
        <taxon>Bacillota</taxon>
        <taxon>Clostridia</taxon>
        <taxon>Lachnospirales</taxon>
        <taxon>Lachnospiraceae</taxon>
        <taxon>Anaerocolumna</taxon>
    </lineage>
</organism>
<dbReference type="KEGG" id="acel:acsn021_38970"/>
<keyword evidence="2" id="KW-1185">Reference proteome</keyword>
<reference evidence="1 2" key="1">
    <citation type="journal article" date="2016" name="Int. J. Syst. Evol. Microbiol.">
        <title>Descriptions of Anaerotaenia torta gen. nov., sp. nov. and Anaerocolumna cellulosilytica gen. nov., sp. nov. isolated from a methanogenic reactor of cattle waste.</title>
        <authorList>
            <person name="Uek A."/>
            <person name="Ohtaki Y."/>
            <person name="Kaku N."/>
            <person name="Ueki K."/>
        </authorList>
    </citation>
    <scope>NUCLEOTIDE SEQUENCE [LARGE SCALE GENOMIC DNA]</scope>
    <source>
        <strain evidence="1 2">SN021</strain>
    </source>
</reference>
<dbReference type="RefSeq" id="WP_184093190.1">
    <property type="nucleotide sequence ID" value="NZ_AP023367.1"/>
</dbReference>
<evidence type="ECO:0000313" key="1">
    <source>
        <dbReference type="EMBL" id="BCJ96328.1"/>
    </source>
</evidence>
<proteinExistence type="predicted"/>
<dbReference type="EMBL" id="AP023367">
    <property type="protein sequence ID" value="BCJ96328.1"/>
    <property type="molecule type" value="Genomic_DNA"/>
</dbReference>
<sequence>MKYKKSICVLVFFIVGLSLLAGIIGVLSGGGQEGQTFLSIHEETVPLYGKGIYKNDSIAAAAQAIAQDLVTVLLGIPLLIVSCMLAGKKSIRARILLAGTLAYFLYTYMSYSFLCMYNYLFLVYVALMSLSFFALVLVMISFDRKELGQAFGDEIPVKTIGILMIIFTCAIALMWTGRIIPPLIGKETPPGLEHYTTLVIQVMDLGFVIPISLLAAILLMGRKPVGLLLASVMCMKGATMLTSLTAMVINQALAGVEMSVFEIVIFPLANILVLFGVVIFMKKIKEPEVYEMIDKQEGQEE</sequence>
<gene>
    <name evidence="1" type="ORF">acsn021_38970</name>
</gene>
<dbReference type="Proteomes" id="UP000515561">
    <property type="component" value="Chromosome"/>
</dbReference>
<evidence type="ECO:0000313" key="2">
    <source>
        <dbReference type="Proteomes" id="UP000515561"/>
    </source>
</evidence>
<accession>A0A6S6RBS0</accession>
<protein>
    <submittedName>
        <fullName evidence="1">Uncharacterized protein</fullName>
    </submittedName>
</protein>
<dbReference type="AlphaFoldDB" id="A0A6S6RBS0"/>